<protein>
    <recommendedName>
        <fullName evidence="3">SPRY domain-containing protein</fullName>
    </recommendedName>
</protein>
<evidence type="ECO:0000313" key="1">
    <source>
        <dbReference type="EMBL" id="KAK2943251.1"/>
    </source>
</evidence>
<dbReference type="EMBL" id="JARBJD010000355">
    <property type="protein sequence ID" value="KAK2943251.1"/>
    <property type="molecule type" value="Genomic_DNA"/>
</dbReference>
<proteinExistence type="predicted"/>
<comment type="caution">
    <text evidence="1">The sequence shown here is derived from an EMBL/GenBank/DDBJ whole genome shotgun (WGS) entry which is preliminary data.</text>
</comment>
<dbReference type="Gene3D" id="2.60.120.920">
    <property type="match status" value="1"/>
</dbReference>
<keyword evidence="2" id="KW-1185">Reference proteome</keyword>
<name>A0ABQ9WUR7_9EUKA</name>
<dbReference type="InterPro" id="IPR043136">
    <property type="entry name" value="B30.2/SPRY_sf"/>
</dbReference>
<gene>
    <name evidence="1" type="ORF">BLNAU_21823</name>
</gene>
<accession>A0ABQ9WUR7</accession>
<dbReference type="Proteomes" id="UP001281761">
    <property type="component" value="Unassembled WGS sequence"/>
</dbReference>
<sequence length="249" mass="27493">MMLSSAGTEDTMYRVSSLDLERLINISPSSYSNSLTETKCVASTPIPSPLVTLPHLLFTDRSHFIINSTIITRSEVELNSEGVSRPSSVLLRDPIYNGIVSITISLLSLTRVNHQVGGIRFGFFDSTAPFPKVGEVLGCDVKDSVSISSSTGLLWHKSPSAQNTPQYESCHFFLKEGDCVRMEVDMDSTPRTVQFFLNGNNGRYFVSGLPPSVRIGFSVSGQGTSWRIDRIIQLERSTPLAPEIKELNW</sequence>
<evidence type="ECO:0000313" key="2">
    <source>
        <dbReference type="Proteomes" id="UP001281761"/>
    </source>
</evidence>
<organism evidence="1 2">
    <name type="scientific">Blattamonas nauphoetae</name>
    <dbReference type="NCBI Taxonomy" id="2049346"/>
    <lineage>
        <taxon>Eukaryota</taxon>
        <taxon>Metamonada</taxon>
        <taxon>Preaxostyla</taxon>
        <taxon>Oxymonadida</taxon>
        <taxon>Blattamonas</taxon>
    </lineage>
</organism>
<reference evidence="1 2" key="1">
    <citation type="journal article" date="2022" name="bioRxiv">
        <title>Genomics of Preaxostyla Flagellates Illuminates Evolutionary Transitions and the Path Towards Mitochondrial Loss.</title>
        <authorList>
            <person name="Novak L.V.F."/>
            <person name="Treitli S.C."/>
            <person name="Pyrih J."/>
            <person name="Halakuc P."/>
            <person name="Pipaliya S.V."/>
            <person name="Vacek V."/>
            <person name="Brzon O."/>
            <person name="Soukal P."/>
            <person name="Eme L."/>
            <person name="Dacks J.B."/>
            <person name="Karnkowska A."/>
            <person name="Elias M."/>
            <person name="Hampl V."/>
        </authorList>
    </citation>
    <scope>NUCLEOTIDE SEQUENCE [LARGE SCALE GENOMIC DNA]</scope>
    <source>
        <strain evidence="1">NAU3</strain>
        <tissue evidence="1">Gut</tissue>
    </source>
</reference>
<evidence type="ECO:0008006" key="3">
    <source>
        <dbReference type="Google" id="ProtNLM"/>
    </source>
</evidence>